<proteinExistence type="predicted"/>
<organism evidence="2">
    <name type="scientific">Lotharella oceanica</name>
    <dbReference type="NCBI Taxonomy" id="641309"/>
    <lineage>
        <taxon>Eukaryota</taxon>
        <taxon>Sar</taxon>
        <taxon>Rhizaria</taxon>
        <taxon>Cercozoa</taxon>
        <taxon>Chlorarachniophyceae</taxon>
        <taxon>Lotharella</taxon>
    </lineage>
</organism>
<evidence type="ECO:0000256" key="1">
    <source>
        <dbReference type="SAM" id="Phobius"/>
    </source>
</evidence>
<keyword evidence="1" id="KW-0812">Transmembrane</keyword>
<dbReference type="EMBL" id="HBHP01029832">
    <property type="protein sequence ID" value="CAD9774393.1"/>
    <property type="molecule type" value="Transcribed_RNA"/>
</dbReference>
<keyword evidence="1" id="KW-0472">Membrane</keyword>
<dbReference type="AlphaFoldDB" id="A0A7S2TZF5"/>
<protein>
    <submittedName>
        <fullName evidence="2">Uncharacterized protein</fullName>
    </submittedName>
</protein>
<evidence type="ECO:0000313" key="2">
    <source>
        <dbReference type="EMBL" id="CAD9774393.1"/>
    </source>
</evidence>
<gene>
    <name evidence="2" type="ORF">LSP00402_LOCUS18386</name>
</gene>
<name>A0A7S2TZF5_9EUKA</name>
<reference evidence="2" key="1">
    <citation type="submission" date="2021-01" db="EMBL/GenBank/DDBJ databases">
        <authorList>
            <person name="Corre E."/>
            <person name="Pelletier E."/>
            <person name="Niang G."/>
            <person name="Scheremetjew M."/>
            <person name="Finn R."/>
            <person name="Kale V."/>
            <person name="Holt S."/>
            <person name="Cochrane G."/>
            <person name="Meng A."/>
            <person name="Brown T."/>
            <person name="Cohen L."/>
        </authorList>
    </citation>
    <scope>NUCLEOTIDE SEQUENCE</scope>
    <source>
        <strain evidence="2">CCMP622</strain>
    </source>
</reference>
<sequence>MAMARRLVSLILAADVPFNNPKHLWKFDKGDEVKIVALSRDNNYNGKTATVVCQDNAQKNLEGEQDPYLRSRITRYFVKIDGIERVACLAAQNLRHKDDRKHRMMKELCEEEQRALKTSLTSLVRTFLISFVLVFVLPMFCLCVIMRCGFYIARETIPQWISPSILRANAAV</sequence>
<accession>A0A7S2TZF5</accession>
<keyword evidence="1" id="KW-1133">Transmembrane helix</keyword>
<feature type="transmembrane region" description="Helical" evidence="1">
    <location>
        <begin position="127"/>
        <end position="153"/>
    </location>
</feature>